<dbReference type="AlphaFoldDB" id="A0A0N5B0Q4"/>
<comment type="subcellular location">
    <subcellularLocation>
        <location evidence="1">Nucleus</location>
    </subcellularLocation>
</comment>
<dbReference type="PANTHER" id="PTHR12619:SF33">
    <property type="entry name" value="RFX, ISOFORM H"/>
    <property type="match status" value="1"/>
</dbReference>
<evidence type="ECO:0000256" key="2">
    <source>
        <dbReference type="ARBA" id="ARBA00023015"/>
    </source>
</evidence>
<protein>
    <submittedName>
        <fullName evidence="9">RFX-type winged-helix domain-containing protein</fullName>
    </submittedName>
</protein>
<dbReference type="InterPro" id="IPR036388">
    <property type="entry name" value="WH-like_DNA-bd_sf"/>
</dbReference>
<dbReference type="FunFam" id="1.10.10.10:FF:000017">
    <property type="entry name" value="transcription factor RFX3 isoform X1"/>
    <property type="match status" value="1"/>
</dbReference>
<dbReference type="GO" id="GO:0000981">
    <property type="term" value="F:DNA-binding transcription factor activity, RNA polymerase II-specific"/>
    <property type="evidence" value="ECO:0007669"/>
    <property type="project" value="TreeGrafter"/>
</dbReference>
<dbReference type="Proteomes" id="UP000046393">
    <property type="component" value="Unplaced"/>
</dbReference>
<keyword evidence="4" id="KW-0804">Transcription</keyword>
<evidence type="ECO:0000259" key="7">
    <source>
        <dbReference type="PROSITE" id="PS51526"/>
    </source>
</evidence>
<dbReference type="Pfam" id="PF25340">
    <property type="entry name" value="BCD_RFX"/>
    <property type="match status" value="1"/>
</dbReference>
<keyword evidence="8" id="KW-1185">Reference proteome</keyword>
<evidence type="ECO:0000313" key="9">
    <source>
        <dbReference type="WBParaSite" id="SMUV_0001085601-mRNA-1"/>
    </source>
</evidence>
<reference evidence="9" key="1">
    <citation type="submission" date="2017-02" db="UniProtKB">
        <authorList>
            <consortium name="WormBaseParasite"/>
        </authorList>
    </citation>
    <scope>IDENTIFICATION</scope>
</reference>
<dbReference type="Pfam" id="PF02257">
    <property type="entry name" value="RFX_DNA_binding"/>
    <property type="match status" value="1"/>
</dbReference>
<feature type="region of interest" description="Disordered" evidence="6">
    <location>
        <begin position="173"/>
        <end position="192"/>
    </location>
</feature>
<evidence type="ECO:0000256" key="6">
    <source>
        <dbReference type="SAM" id="MobiDB-lite"/>
    </source>
</evidence>
<proteinExistence type="predicted"/>
<evidence type="ECO:0000313" key="8">
    <source>
        <dbReference type="Proteomes" id="UP000046393"/>
    </source>
</evidence>
<dbReference type="InterPro" id="IPR039779">
    <property type="entry name" value="RFX-like"/>
</dbReference>
<evidence type="ECO:0000256" key="5">
    <source>
        <dbReference type="ARBA" id="ARBA00023242"/>
    </source>
</evidence>
<dbReference type="PROSITE" id="PS51526">
    <property type="entry name" value="RFX_DBD"/>
    <property type="match status" value="1"/>
</dbReference>
<dbReference type="GO" id="GO:0005634">
    <property type="term" value="C:nucleus"/>
    <property type="evidence" value="ECO:0007669"/>
    <property type="project" value="UniProtKB-SubCell"/>
</dbReference>
<feature type="compositionally biased region" description="Polar residues" evidence="6">
    <location>
        <begin position="173"/>
        <end position="190"/>
    </location>
</feature>
<keyword evidence="2" id="KW-0805">Transcription regulation</keyword>
<dbReference type="STRING" id="451379.A0A0N5B0Q4"/>
<feature type="compositionally biased region" description="Polar residues" evidence="6">
    <location>
        <begin position="148"/>
        <end position="162"/>
    </location>
</feature>
<keyword evidence="5" id="KW-0539">Nucleus</keyword>
<dbReference type="WBParaSite" id="SMUV_0001085601-mRNA-1">
    <property type="protein sequence ID" value="SMUV_0001085601-mRNA-1"/>
    <property type="gene ID" value="SMUV_0001085601"/>
</dbReference>
<dbReference type="Gene3D" id="1.10.10.10">
    <property type="entry name" value="Winged helix-like DNA-binding domain superfamily/Winged helix DNA-binding domain"/>
    <property type="match status" value="1"/>
</dbReference>
<feature type="region of interest" description="Disordered" evidence="6">
    <location>
        <begin position="125"/>
        <end position="162"/>
    </location>
</feature>
<organism evidence="8 9">
    <name type="scientific">Syphacia muris</name>
    <dbReference type="NCBI Taxonomy" id="451379"/>
    <lineage>
        <taxon>Eukaryota</taxon>
        <taxon>Metazoa</taxon>
        <taxon>Ecdysozoa</taxon>
        <taxon>Nematoda</taxon>
        <taxon>Chromadorea</taxon>
        <taxon>Rhabditida</taxon>
        <taxon>Spirurina</taxon>
        <taxon>Oxyuridomorpha</taxon>
        <taxon>Oxyuroidea</taxon>
        <taxon>Oxyuridae</taxon>
        <taxon>Syphacia</taxon>
    </lineage>
</organism>
<dbReference type="SUPFAM" id="SSF46785">
    <property type="entry name" value="Winged helix' DNA-binding domain"/>
    <property type="match status" value="1"/>
</dbReference>
<dbReference type="InterPro" id="IPR003150">
    <property type="entry name" value="DNA-bd_RFX"/>
</dbReference>
<dbReference type="GO" id="GO:0000978">
    <property type="term" value="F:RNA polymerase II cis-regulatory region sequence-specific DNA binding"/>
    <property type="evidence" value="ECO:0007669"/>
    <property type="project" value="TreeGrafter"/>
</dbReference>
<dbReference type="InterPro" id="IPR036390">
    <property type="entry name" value="WH_DNA-bd_sf"/>
</dbReference>
<evidence type="ECO:0000256" key="4">
    <source>
        <dbReference type="ARBA" id="ARBA00023163"/>
    </source>
</evidence>
<keyword evidence="3" id="KW-0238">DNA-binding</keyword>
<sequence length="600" mass="67907">IQWLINNYEPADGTSLPRCTLYEHYQRHCRENGLDQVNPASFGKLIRSVFHGLRTRRLGTRGNSKYHYYGIRIKPDSPLNNGLTAAIPLNDDYGRQTFSHPVGHTSTRSGPVFGSTKIFIFSSSRRSTNNSNANSSRPSATNIVESAPQPSANSSTSQSPVYITNGHNVSNSAFQPCQNQSSNSSTNGENCSEIDRELLGDGEVPRIQPPDLQDLQRYLLPLGLTIQHAVKFFDGYATTCGVLFELEVLECVKQLQFDAVEECWATFWQPETEQEEIEDDDCLRNEKILKNLNQAQLFTMCTIPPMFAYMQAMDYAFYQVIVEVLIPDVLQANMPSTLTTQIRNFAKSLESQMKKAMQGAPDYIQKRKLKTVRLLAQLLRRYTSLNHLASAARGVLEKPDQIQQMYQDFSRVDVGNIQDKAGWICDCDPILVSNLYADFCENLQQQKSLEQWGDWLEAVVDQVLAKYHSESYLVLCELAKNFLKNWSFYSSMVIRDLTLRSAQSFGSFHLIRLLFDEFLLYIVEAKLAKVSNKPIISVMTVEKPDEILSQHNMEPIVPGSLSSNTMPPLQTAIVTDDNAMFMEEEAIHYVDVPPADRIPE</sequence>
<dbReference type="InterPro" id="IPR057321">
    <property type="entry name" value="RFX1-4/6/8-like_BCD"/>
</dbReference>
<feature type="compositionally biased region" description="Low complexity" evidence="6">
    <location>
        <begin position="125"/>
        <end position="142"/>
    </location>
</feature>
<evidence type="ECO:0000256" key="3">
    <source>
        <dbReference type="ARBA" id="ARBA00023125"/>
    </source>
</evidence>
<dbReference type="PANTHER" id="PTHR12619">
    <property type="entry name" value="RFX TRANSCRIPTION FACTOR FAMILY"/>
    <property type="match status" value="1"/>
</dbReference>
<feature type="domain" description="RFX-type winged-helix" evidence="7">
    <location>
        <begin position="1"/>
        <end position="75"/>
    </location>
</feature>
<accession>A0A0N5B0Q4</accession>
<name>A0A0N5B0Q4_9BILA</name>
<evidence type="ECO:0000256" key="1">
    <source>
        <dbReference type="ARBA" id="ARBA00004123"/>
    </source>
</evidence>